<accession>A0A3B4H4A1</accession>
<sequence length="105" mass="11055">LLSESGHHHGQELLEVVGVDIAVQTVEHFDSVGSDFRVGADGFGVVEVTEGGEIPLSPGVNDQTPAREKHTALLVPKDPKALYTFSHPPTGDGKLHCSHSCPGAH</sequence>
<evidence type="ECO:0000313" key="1">
    <source>
        <dbReference type="Ensembl" id="ENSPNYP00000028246.1"/>
    </source>
</evidence>
<reference evidence="1" key="1">
    <citation type="submission" date="2023-09" db="UniProtKB">
        <authorList>
            <consortium name="Ensembl"/>
        </authorList>
    </citation>
    <scope>IDENTIFICATION</scope>
</reference>
<organism evidence="1">
    <name type="scientific">Pundamilia nyererei</name>
    <dbReference type="NCBI Taxonomy" id="303518"/>
    <lineage>
        <taxon>Eukaryota</taxon>
        <taxon>Metazoa</taxon>
        <taxon>Chordata</taxon>
        <taxon>Craniata</taxon>
        <taxon>Vertebrata</taxon>
        <taxon>Euteleostomi</taxon>
        <taxon>Actinopterygii</taxon>
        <taxon>Neopterygii</taxon>
        <taxon>Teleostei</taxon>
        <taxon>Neoteleostei</taxon>
        <taxon>Acanthomorphata</taxon>
        <taxon>Ovalentaria</taxon>
        <taxon>Cichlomorphae</taxon>
        <taxon>Cichliformes</taxon>
        <taxon>Cichlidae</taxon>
        <taxon>African cichlids</taxon>
        <taxon>Pseudocrenilabrinae</taxon>
        <taxon>Haplochromini</taxon>
        <taxon>Pundamilia</taxon>
    </lineage>
</organism>
<name>A0A3B4H4A1_9CICH</name>
<protein>
    <submittedName>
        <fullName evidence="1">Uncharacterized protein</fullName>
    </submittedName>
</protein>
<proteinExistence type="predicted"/>
<dbReference type="Ensembl" id="ENSPNYT00000028936.1">
    <property type="protein sequence ID" value="ENSPNYP00000028246.1"/>
    <property type="gene ID" value="ENSPNYG00000021270.1"/>
</dbReference>
<dbReference type="GeneTree" id="ENSGT00940000176976"/>
<dbReference type="AlphaFoldDB" id="A0A3B4H4A1"/>